<dbReference type="PRINTS" id="PR00069">
    <property type="entry name" value="ALDKETRDTASE"/>
</dbReference>
<dbReference type="InterPro" id="IPR020471">
    <property type="entry name" value="AKR"/>
</dbReference>
<dbReference type="InterPro" id="IPR023210">
    <property type="entry name" value="NADP_OxRdtase_dom"/>
</dbReference>
<dbReference type="PIRSF" id="PIRSF000097">
    <property type="entry name" value="AKR"/>
    <property type="match status" value="1"/>
</dbReference>
<dbReference type="PANTHER" id="PTHR43827:SF3">
    <property type="entry name" value="NADP-DEPENDENT OXIDOREDUCTASE DOMAIN-CONTAINING PROTEIN"/>
    <property type="match status" value="1"/>
</dbReference>
<dbReference type="PANTHER" id="PTHR43827">
    <property type="entry name" value="2,5-DIKETO-D-GLUCONIC ACID REDUCTASE"/>
    <property type="match status" value="1"/>
</dbReference>
<comment type="caution">
    <text evidence="5">The sequence shown here is derived from an EMBL/GenBank/DDBJ whole genome shotgun (WGS) entry which is preliminary data.</text>
</comment>
<evidence type="ECO:0000259" key="4">
    <source>
        <dbReference type="Pfam" id="PF00248"/>
    </source>
</evidence>
<accession>A0ABP6RAG2</accession>
<comment type="similarity">
    <text evidence="1">Belongs to the aldo/keto reductase family.</text>
</comment>
<reference evidence="6" key="1">
    <citation type="journal article" date="2019" name="Int. J. Syst. Evol. Microbiol.">
        <title>The Global Catalogue of Microorganisms (GCM) 10K type strain sequencing project: providing services to taxonomists for standard genome sequencing and annotation.</title>
        <authorList>
            <consortium name="The Broad Institute Genomics Platform"/>
            <consortium name="The Broad Institute Genome Sequencing Center for Infectious Disease"/>
            <person name="Wu L."/>
            <person name="Ma J."/>
        </authorList>
    </citation>
    <scope>NUCLEOTIDE SEQUENCE [LARGE SCALE GENOMIC DNA]</scope>
    <source>
        <strain evidence="6">JCM 11483</strain>
    </source>
</reference>
<feature type="domain" description="NADP-dependent oxidoreductase" evidence="4">
    <location>
        <begin position="18"/>
        <end position="260"/>
    </location>
</feature>
<proteinExistence type="inferred from homology"/>
<evidence type="ECO:0000313" key="6">
    <source>
        <dbReference type="Proteomes" id="UP001501736"/>
    </source>
</evidence>
<dbReference type="Proteomes" id="UP001501736">
    <property type="component" value="Unassembled WGS sequence"/>
</dbReference>
<dbReference type="PROSITE" id="PS00062">
    <property type="entry name" value="ALDOKETO_REDUCTASE_2"/>
    <property type="match status" value="1"/>
</dbReference>
<dbReference type="RefSeq" id="WP_344718100.1">
    <property type="nucleotide sequence ID" value="NZ_BAAAYG010000003.1"/>
</dbReference>
<dbReference type="InterPro" id="IPR018170">
    <property type="entry name" value="Aldo/ket_reductase_CS"/>
</dbReference>
<protein>
    <submittedName>
        <fullName evidence="5">Aldo/keto reductase</fullName>
    </submittedName>
</protein>
<evidence type="ECO:0000313" key="5">
    <source>
        <dbReference type="EMBL" id="GAA3281164.1"/>
    </source>
</evidence>
<evidence type="ECO:0000256" key="2">
    <source>
        <dbReference type="ARBA" id="ARBA00022857"/>
    </source>
</evidence>
<keyword evidence="3" id="KW-0560">Oxidoreductase</keyword>
<gene>
    <name evidence="5" type="ORF">GCM10020260_06320</name>
</gene>
<dbReference type="SUPFAM" id="SSF51430">
    <property type="entry name" value="NAD(P)-linked oxidoreductase"/>
    <property type="match status" value="1"/>
</dbReference>
<keyword evidence="2" id="KW-0521">NADP</keyword>
<evidence type="ECO:0000256" key="1">
    <source>
        <dbReference type="ARBA" id="ARBA00007905"/>
    </source>
</evidence>
<keyword evidence="6" id="KW-1185">Reference proteome</keyword>
<dbReference type="EMBL" id="BAAAYG010000003">
    <property type="protein sequence ID" value="GAA3281164.1"/>
    <property type="molecule type" value="Genomic_DNA"/>
</dbReference>
<evidence type="ECO:0000256" key="3">
    <source>
        <dbReference type="ARBA" id="ARBA00023002"/>
    </source>
</evidence>
<dbReference type="InterPro" id="IPR036812">
    <property type="entry name" value="NAD(P)_OxRdtase_dom_sf"/>
</dbReference>
<organism evidence="5 6">
    <name type="scientific">Nesterenkonia halobia</name>
    <dbReference type="NCBI Taxonomy" id="37922"/>
    <lineage>
        <taxon>Bacteria</taxon>
        <taxon>Bacillati</taxon>
        <taxon>Actinomycetota</taxon>
        <taxon>Actinomycetes</taxon>
        <taxon>Micrococcales</taxon>
        <taxon>Micrococcaceae</taxon>
        <taxon>Nesterenkonia</taxon>
    </lineage>
</organism>
<dbReference type="PROSITE" id="PS00798">
    <property type="entry name" value="ALDOKETO_REDUCTASE_1"/>
    <property type="match status" value="1"/>
</dbReference>
<dbReference type="Pfam" id="PF00248">
    <property type="entry name" value="Aldo_ket_red"/>
    <property type="match status" value="1"/>
</dbReference>
<name>A0ABP6RAG2_9MICC</name>
<dbReference type="Gene3D" id="3.20.20.100">
    <property type="entry name" value="NADP-dependent oxidoreductase domain"/>
    <property type="match status" value="1"/>
</dbReference>
<sequence>MTDVPTVQLNDGTEIPQLGFGVWQVPADDAERVVAEALKVGYRHIDTAAIYGNEEGVGRAIAASGVPREELWVTTKLWVGDFKEGNTKQALRTSLEKLGLDYVDLYLIHWPSPEDEAYVQAYQDMEELKAEGLTRSIGVSNFLPEHLDAVIGASSTVPSVNQIEVHPVLQQRDVQSADASHGIATQAWSPLAQGEVFGDEPIVAAAEAHGVNPAQVIIRWHLQRGRILFPKSVTPERIASNFDVFGFELSADELAAIDGLERDGRRGAHPATFNPASQ</sequence>